<evidence type="ECO:0000259" key="6">
    <source>
        <dbReference type="Pfam" id="PF08281"/>
    </source>
</evidence>
<dbReference type="AlphaFoldDB" id="A0A1T5BRP7"/>
<proteinExistence type="inferred from homology"/>
<dbReference type="Gene3D" id="1.10.10.10">
    <property type="entry name" value="Winged helix-like DNA-binding domain superfamily/Winged helix DNA-binding domain"/>
    <property type="match status" value="1"/>
</dbReference>
<comment type="similarity">
    <text evidence="1">Belongs to the sigma-70 factor family. ECF subfamily.</text>
</comment>
<evidence type="ECO:0000313" key="7">
    <source>
        <dbReference type="EMBL" id="SKB49801.1"/>
    </source>
</evidence>
<dbReference type="InterPro" id="IPR039425">
    <property type="entry name" value="RNA_pol_sigma-70-like"/>
</dbReference>
<dbReference type="InterPro" id="IPR036388">
    <property type="entry name" value="WH-like_DNA-bd_sf"/>
</dbReference>
<accession>A0A1T5BRP7</accession>
<feature type="domain" description="RNA polymerase sigma factor 70 region 4 type 2" evidence="6">
    <location>
        <begin position="126"/>
        <end position="178"/>
    </location>
</feature>
<dbReference type="InterPro" id="IPR014284">
    <property type="entry name" value="RNA_pol_sigma-70_dom"/>
</dbReference>
<dbReference type="InterPro" id="IPR007627">
    <property type="entry name" value="RNA_pol_sigma70_r2"/>
</dbReference>
<dbReference type="Gene3D" id="1.10.1740.10">
    <property type="match status" value="1"/>
</dbReference>
<protein>
    <submittedName>
        <fullName evidence="7">RNA polymerase sigma-70 factor, ECF subfamily</fullName>
    </submittedName>
</protein>
<gene>
    <name evidence="7" type="ORF">SAMN05660349_01448</name>
</gene>
<evidence type="ECO:0000256" key="3">
    <source>
        <dbReference type="ARBA" id="ARBA00023082"/>
    </source>
</evidence>
<dbReference type="Proteomes" id="UP000190852">
    <property type="component" value="Unassembled WGS sequence"/>
</dbReference>
<evidence type="ECO:0000256" key="1">
    <source>
        <dbReference type="ARBA" id="ARBA00010641"/>
    </source>
</evidence>
<dbReference type="GO" id="GO:0006352">
    <property type="term" value="P:DNA-templated transcription initiation"/>
    <property type="evidence" value="ECO:0007669"/>
    <property type="project" value="InterPro"/>
</dbReference>
<evidence type="ECO:0000313" key="8">
    <source>
        <dbReference type="Proteomes" id="UP000190852"/>
    </source>
</evidence>
<feature type="domain" description="RNA polymerase sigma-70 region 2" evidence="5">
    <location>
        <begin position="23"/>
        <end position="88"/>
    </location>
</feature>
<keyword evidence="3" id="KW-0731">Sigma factor</keyword>
<dbReference type="PANTHER" id="PTHR43133:SF46">
    <property type="entry name" value="RNA POLYMERASE SIGMA-70 FACTOR ECF SUBFAMILY"/>
    <property type="match status" value="1"/>
</dbReference>
<dbReference type="PANTHER" id="PTHR43133">
    <property type="entry name" value="RNA POLYMERASE ECF-TYPE SIGMA FACTO"/>
    <property type="match status" value="1"/>
</dbReference>
<dbReference type="EMBL" id="FUYQ01000008">
    <property type="protein sequence ID" value="SKB49801.1"/>
    <property type="molecule type" value="Genomic_DNA"/>
</dbReference>
<keyword evidence="4" id="KW-0804">Transcription</keyword>
<dbReference type="InterPro" id="IPR013324">
    <property type="entry name" value="RNA_pol_sigma_r3/r4-like"/>
</dbReference>
<keyword evidence="2" id="KW-0805">Transcription regulation</keyword>
<sequence>MSALFDHTMIKMGIENREGFDNLFRHYYPRLKSYVSSFVEDSVAEDITQDVFLYVWENRKKIHVGPAFHSYLFQAGYTRSIDYLKKQQSVTGFSSLIQNEITQIYETLSVNEGDILENLYSEDFYEKLYTLLELIPEQRRNVFLMAYMDGLKTKEIAANLDIPQRTVESHIYLTLKFLKEHFEKKDFFLLLLLIQVSI</sequence>
<reference evidence="8" key="1">
    <citation type="submission" date="2017-02" db="EMBL/GenBank/DDBJ databases">
        <authorList>
            <person name="Varghese N."/>
            <person name="Submissions S."/>
        </authorList>
    </citation>
    <scope>NUCLEOTIDE SEQUENCE [LARGE SCALE GENOMIC DNA]</scope>
    <source>
        <strain evidence="8">DSM 24967</strain>
    </source>
</reference>
<dbReference type="NCBIfam" id="TIGR02937">
    <property type="entry name" value="sigma70-ECF"/>
    <property type="match status" value="1"/>
</dbReference>
<evidence type="ECO:0000256" key="2">
    <source>
        <dbReference type="ARBA" id="ARBA00023015"/>
    </source>
</evidence>
<organism evidence="7 8">
    <name type="scientific">Parabacteroides chartae</name>
    <dbReference type="NCBI Taxonomy" id="1037355"/>
    <lineage>
        <taxon>Bacteria</taxon>
        <taxon>Pseudomonadati</taxon>
        <taxon>Bacteroidota</taxon>
        <taxon>Bacteroidia</taxon>
        <taxon>Bacteroidales</taxon>
        <taxon>Tannerellaceae</taxon>
        <taxon>Parabacteroides</taxon>
    </lineage>
</organism>
<evidence type="ECO:0000256" key="4">
    <source>
        <dbReference type="ARBA" id="ARBA00023163"/>
    </source>
</evidence>
<keyword evidence="8" id="KW-1185">Reference proteome</keyword>
<dbReference type="InterPro" id="IPR013325">
    <property type="entry name" value="RNA_pol_sigma_r2"/>
</dbReference>
<dbReference type="InterPro" id="IPR014327">
    <property type="entry name" value="RNA_pol_sigma70_bacteroid"/>
</dbReference>
<dbReference type="SUPFAM" id="SSF88946">
    <property type="entry name" value="Sigma2 domain of RNA polymerase sigma factors"/>
    <property type="match status" value="1"/>
</dbReference>
<dbReference type="InterPro" id="IPR013249">
    <property type="entry name" value="RNA_pol_sigma70_r4_t2"/>
</dbReference>
<dbReference type="Pfam" id="PF08281">
    <property type="entry name" value="Sigma70_r4_2"/>
    <property type="match status" value="1"/>
</dbReference>
<dbReference type="GO" id="GO:0003677">
    <property type="term" value="F:DNA binding"/>
    <property type="evidence" value="ECO:0007669"/>
    <property type="project" value="InterPro"/>
</dbReference>
<dbReference type="GO" id="GO:0016987">
    <property type="term" value="F:sigma factor activity"/>
    <property type="evidence" value="ECO:0007669"/>
    <property type="project" value="UniProtKB-KW"/>
</dbReference>
<dbReference type="NCBIfam" id="TIGR02985">
    <property type="entry name" value="Sig70_bacteroi1"/>
    <property type="match status" value="1"/>
</dbReference>
<dbReference type="SUPFAM" id="SSF88659">
    <property type="entry name" value="Sigma3 and sigma4 domains of RNA polymerase sigma factors"/>
    <property type="match status" value="1"/>
</dbReference>
<evidence type="ECO:0000259" key="5">
    <source>
        <dbReference type="Pfam" id="PF04542"/>
    </source>
</evidence>
<name>A0A1T5BRP7_9BACT</name>
<dbReference type="Pfam" id="PF04542">
    <property type="entry name" value="Sigma70_r2"/>
    <property type="match status" value="1"/>
</dbReference>
<dbReference type="RefSeq" id="WP_245832548.1">
    <property type="nucleotide sequence ID" value="NZ_FUYQ01000008.1"/>
</dbReference>